<reference evidence="4 5" key="1">
    <citation type="journal article" date="2016" name="Nat. Commun.">
        <title>Thousands of microbial genomes shed light on interconnected biogeochemical processes in an aquifer system.</title>
        <authorList>
            <person name="Anantharaman K."/>
            <person name="Brown C.T."/>
            <person name="Hug L.A."/>
            <person name="Sharon I."/>
            <person name="Castelle C.J."/>
            <person name="Probst A.J."/>
            <person name="Thomas B.C."/>
            <person name="Singh A."/>
            <person name="Wilkins M.J."/>
            <person name="Karaoz U."/>
            <person name="Brodie E.L."/>
            <person name="Williams K.H."/>
            <person name="Hubbard S.S."/>
            <person name="Banfield J.F."/>
        </authorList>
    </citation>
    <scope>NUCLEOTIDE SEQUENCE [LARGE SCALE GENOMIC DNA]</scope>
</reference>
<dbReference type="Proteomes" id="UP000178597">
    <property type="component" value="Unassembled WGS sequence"/>
</dbReference>
<feature type="domain" description="Transglutaminase-like" evidence="3">
    <location>
        <begin position="351"/>
        <end position="422"/>
    </location>
</feature>
<sequence>MRTLFKYLLISFIFYLLSFSFASPSSAQNFRNDYQVEYFLSESKDNINTRVKFTITITNLAADLYVKKFSIGFPSTFQIKNIKGYDDHRAIAPQVDSSENATKITLEFSDPDFGKNSVNNLYLEFEQDNLFKTNGNVWEVILPTVDNKENGSYKILLHLPPSSDKKIAISKPIPDSVEGDLITWNNPKVKTIYAVFGAAQYYQTELTYHLENSKLIPVYTDIAFPPDTQYQKVYVTTIYPPPPEVSVDPDGNYIGRYVLQPKQTLSISFSGVVAEFAFPREEVIPYVRQSLAEQKKYLLFPQPLWEISSTDKIKQLDNNPQSIYQFVTRTLSYDYDKINSDNKRLGAEAVLNNPSQAVCMEFTDLFVGIARQKGLYAREIEGYGFSDDPKLRPLSLTSDVLHSWPEYFAEQAKLWIPVDPTWENTSGIDYFSSFDLNHITLAIHGKDQNYPLPAGTYKVGNSRDVNINPTSSLSKDRLSLSVTNTPLKKVVNDAETNVVKIDIENKGNIYYWGKGVSVTSSEFVVTSSKSGVAPLPPYAKTTVLLRYRVKNKVASRSSGEINILLPDGRSISEQISIIPFYYTLAVNMSIALGICAFIILALLYFKKRRNSVKSHN</sequence>
<evidence type="ECO:0000256" key="1">
    <source>
        <dbReference type="SAM" id="Phobius"/>
    </source>
</evidence>
<feature type="signal peptide" evidence="2">
    <location>
        <begin position="1"/>
        <end position="27"/>
    </location>
</feature>
<dbReference type="SUPFAM" id="SSF54001">
    <property type="entry name" value="Cysteine proteinases"/>
    <property type="match status" value="1"/>
</dbReference>
<dbReference type="InterPro" id="IPR002931">
    <property type="entry name" value="Transglutaminase-like"/>
</dbReference>
<keyword evidence="2" id="KW-0732">Signal</keyword>
<dbReference type="PANTHER" id="PTHR33490:SF6">
    <property type="entry name" value="SLL1049 PROTEIN"/>
    <property type="match status" value="1"/>
</dbReference>
<dbReference type="PANTHER" id="PTHR33490">
    <property type="entry name" value="BLR5614 PROTEIN-RELATED"/>
    <property type="match status" value="1"/>
</dbReference>
<keyword evidence="1" id="KW-0472">Membrane</keyword>
<keyword evidence="1" id="KW-1133">Transmembrane helix</keyword>
<accession>A0A1F7HA59</accession>
<name>A0A1F7HA59_9BACT</name>
<evidence type="ECO:0000313" key="5">
    <source>
        <dbReference type="Proteomes" id="UP000178597"/>
    </source>
</evidence>
<feature type="chain" id="PRO_5009529256" description="Transglutaminase-like domain-containing protein" evidence="2">
    <location>
        <begin position="28"/>
        <end position="616"/>
    </location>
</feature>
<dbReference type="AlphaFoldDB" id="A0A1F7HA59"/>
<dbReference type="InterPro" id="IPR038765">
    <property type="entry name" value="Papain-like_cys_pep_sf"/>
</dbReference>
<gene>
    <name evidence="4" type="ORF">A3C28_01380</name>
</gene>
<protein>
    <recommendedName>
        <fullName evidence="3">Transglutaminase-like domain-containing protein</fullName>
    </recommendedName>
</protein>
<dbReference type="EMBL" id="MFZP01000009">
    <property type="protein sequence ID" value="OGK28189.1"/>
    <property type="molecule type" value="Genomic_DNA"/>
</dbReference>
<organism evidence="4 5">
    <name type="scientific">Candidatus Roizmanbacteria bacterium RIFCSPHIGHO2_02_FULL_39_9</name>
    <dbReference type="NCBI Taxonomy" id="1802040"/>
    <lineage>
        <taxon>Bacteria</taxon>
        <taxon>Candidatus Roizmaniibacteriota</taxon>
    </lineage>
</organism>
<dbReference type="Gene3D" id="3.10.620.30">
    <property type="match status" value="1"/>
</dbReference>
<evidence type="ECO:0000256" key="2">
    <source>
        <dbReference type="SAM" id="SignalP"/>
    </source>
</evidence>
<evidence type="ECO:0000313" key="4">
    <source>
        <dbReference type="EMBL" id="OGK28189.1"/>
    </source>
</evidence>
<dbReference type="STRING" id="1802040.A3C28_01380"/>
<evidence type="ECO:0000259" key="3">
    <source>
        <dbReference type="SMART" id="SM00460"/>
    </source>
</evidence>
<comment type="caution">
    <text evidence="4">The sequence shown here is derived from an EMBL/GenBank/DDBJ whole genome shotgun (WGS) entry which is preliminary data.</text>
</comment>
<dbReference type="Pfam" id="PF01841">
    <property type="entry name" value="Transglut_core"/>
    <property type="match status" value="1"/>
</dbReference>
<dbReference type="SMART" id="SM00460">
    <property type="entry name" value="TGc"/>
    <property type="match status" value="1"/>
</dbReference>
<proteinExistence type="predicted"/>
<keyword evidence="1" id="KW-0812">Transmembrane</keyword>
<feature type="transmembrane region" description="Helical" evidence="1">
    <location>
        <begin position="580"/>
        <end position="605"/>
    </location>
</feature>